<protein>
    <submittedName>
        <fullName evidence="1">Uncharacterized protein</fullName>
    </submittedName>
</protein>
<dbReference type="AlphaFoldDB" id="A0AB34GYN0"/>
<proteinExistence type="predicted"/>
<name>A0AB34GYN0_ESCRO</name>
<gene>
    <name evidence="1" type="ORF">J1605_008628</name>
</gene>
<dbReference type="Proteomes" id="UP001159641">
    <property type="component" value="Unassembled WGS sequence"/>
</dbReference>
<evidence type="ECO:0000313" key="2">
    <source>
        <dbReference type="Proteomes" id="UP001159641"/>
    </source>
</evidence>
<dbReference type="EMBL" id="JAIQCJ010002079">
    <property type="protein sequence ID" value="KAJ8783585.1"/>
    <property type="molecule type" value="Genomic_DNA"/>
</dbReference>
<organism evidence="1 2">
    <name type="scientific">Eschrichtius robustus</name>
    <name type="common">California gray whale</name>
    <name type="synonym">Eschrichtius gibbosus</name>
    <dbReference type="NCBI Taxonomy" id="9764"/>
    <lineage>
        <taxon>Eukaryota</taxon>
        <taxon>Metazoa</taxon>
        <taxon>Chordata</taxon>
        <taxon>Craniata</taxon>
        <taxon>Vertebrata</taxon>
        <taxon>Euteleostomi</taxon>
        <taxon>Mammalia</taxon>
        <taxon>Eutheria</taxon>
        <taxon>Laurasiatheria</taxon>
        <taxon>Artiodactyla</taxon>
        <taxon>Whippomorpha</taxon>
        <taxon>Cetacea</taxon>
        <taxon>Mysticeti</taxon>
        <taxon>Eschrichtiidae</taxon>
        <taxon>Eschrichtius</taxon>
    </lineage>
</organism>
<accession>A0AB34GYN0</accession>
<comment type="caution">
    <text evidence="1">The sequence shown here is derived from an EMBL/GenBank/DDBJ whole genome shotgun (WGS) entry which is preliminary data.</text>
</comment>
<sequence length="117" mass="13043">MGIKKVLTAVCCSGVTPFSSSTPPKSGYVFERNPSKVTSMQIKDVSLVRDPDSIAYSSIHTSVHFQEFGLNIIYNSRTSLVAQWLRIRLPMQGTWVQALVREDPTCRGSTKPVRHNC</sequence>
<evidence type="ECO:0000313" key="1">
    <source>
        <dbReference type="EMBL" id="KAJ8783585.1"/>
    </source>
</evidence>
<reference evidence="1 2" key="1">
    <citation type="submission" date="2022-11" db="EMBL/GenBank/DDBJ databases">
        <title>Whole genome sequence of Eschrichtius robustus ER-17-0199.</title>
        <authorList>
            <person name="Bruniche-Olsen A."/>
            <person name="Black A.N."/>
            <person name="Fields C.J."/>
            <person name="Walden K."/>
            <person name="Dewoody J.A."/>
        </authorList>
    </citation>
    <scope>NUCLEOTIDE SEQUENCE [LARGE SCALE GENOMIC DNA]</scope>
    <source>
        <strain evidence="1">ER-17-0199</strain>
        <tissue evidence="1">Blubber</tissue>
    </source>
</reference>
<keyword evidence="2" id="KW-1185">Reference proteome</keyword>